<dbReference type="InterPro" id="IPR003231">
    <property type="entry name" value="ACP"/>
</dbReference>
<proteinExistence type="inferred from homology"/>
<dbReference type="Proteomes" id="UP001177003">
    <property type="component" value="Chromosome 1"/>
</dbReference>
<dbReference type="InterPro" id="IPR020806">
    <property type="entry name" value="PKS_PP-bd"/>
</dbReference>
<dbReference type="InterPro" id="IPR009081">
    <property type="entry name" value="PP-bd_ACP"/>
</dbReference>
<evidence type="ECO:0000259" key="14">
    <source>
        <dbReference type="PROSITE" id="PS50075"/>
    </source>
</evidence>
<evidence type="ECO:0000256" key="10">
    <source>
        <dbReference type="ARBA" id="ARBA00022946"/>
    </source>
</evidence>
<comment type="similarity">
    <text evidence="3">Belongs to the acyl carrier protein (ACP) family.</text>
</comment>
<evidence type="ECO:0000313" key="15">
    <source>
        <dbReference type="EMBL" id="CAI9267620.1"/>
    </source>
</evidence>
<evidence type="ECO:0000256" key="3">
    <source>
        <dbReference type="ARBA" id="ARBA00010930"/>
    </source>
</evidence>
<evidence type="ECO:0000256" key="2">
    <source>
        <dbReference type="ARBA" id="ARBA00004229"/>
    </source>
</evidence>
<gene>
    <name evidence="15" type="ORF">LSALG_LOCUS8088</name>
</gene>
<reference evidence="15" key="1">
    <citation type="submission" date="2023-04" db="EMBL/GenBank/DDBJ databases">
        <authorList>
            <person name="Vijverberg K."/>
            <person name="Xiong W."/>
            <person name="Schranz E."/>
        </authorList>
    </citation>
    <scope>NUCLEOTIDE SEQUENCE</scope>
</reference>
<dbReference type="PROSITE" id="PS50075">
    <property type="entry name" value="CARRIER"/>
    <property type="match status" value="1"/>
</dbReference>
<keyword evidence="11" id="KW-0443">Lipid metabolism</keyword>
<accession>A0AA35V9T1</accession>
<dbReference type="GO" id="GO:0009507">
    <property type="term" value="C:chloroplast"/>
    <property type="evidence" value="ECO:0007669"/>
    <property type="project" value="UniProtKB-SubCell"/>
</dbReference>
<dbReference type="GO" id="GO:0031177">
    <property type="term" value="F:phosphopantetheine binding"/>
    <property type="evidence" value="ECO:0007669"/>
    <property type="project" value="InterPro"/>
</dbReference>
<dbReference type="InterPro" id="IPR044813">
    <property type="entry name" value="ACP_chloroplastic"/>
</dbReference>
<keyword evidence="12 13" id="KW-0275">Fatty acid biosynthesis</keyword>
<evidence type="ECO:0000256" key="11">
    <source>
        <dbReference type="ARBA" id="ARBA00023098"/>
    </source>
</evidence>
<keyword evidence="4 13" id="KW-0596">Phosphopantetheine</keyword>
<evidence type="ECO:0000256" key="4">
    <source>
        <dbReference type="ARBA" id="ARBA00022450"/>
    </source>
</evidence>
<evidence type="ECO:0000256" key="1">
    <source>
        <dbReference type="ARBA" id="ARBA00003180"/>
    </source>
</evidence>
<comment type="subcellular location">
    <subcellularLocation>
        <location evidence="2">Plastid</location>
        <location evidence="2">Chloroplast</location>
    </subcellularLocation>
</comment>
<organism evidence="15 16">
    <name type="scientific">Lactuca saligna</name>
    <name type="common">Willowleaf lettuce</name>
    <dbReference type="NCBI Taxonomy" id="75948"/>
    <lineage>
        <taxon>Eukaryota</taxon>
        <taxon>Viridiplantae</taxon>
        <taxon>Streptophyta</taxon>
        <taxon>Embryophyta</taxon>
        <taxon>Tracheophyta</taxon>
        <taxon>Spermatophyta</taxon>
        <taxon>Magnoliopsida</taxon>
        <taxon>eudicotyledons</taxon>
        <taxon>Gunneridae</taxon>
        <taxon>Pentapetalae</taxon>
        <taxon>asterids</taxon>
        <taxon>campanulids</taxon>
        <taxon>Asterales</taxon>
        <taxon>Asteraceae</taxon>
        <taxon>Cichorioideae</taxon>
        <taxon>Cichorieae</taxon>
        <taxon>Lactucinae</taxon>
        <taxon>Lactuca</taxon>
    </lineage>
</organism>
<evidence type="ECO:0000313" key="16">
    <source>
        <dbReference type="Proteomes" id="UP001177003"/>
    </source>
</evidence>
<keyword evidence="10" id="KW-0809">Transit peptide</keyword>
<dbReference type="Pfam" id="PF00550">
    <property type="entry name" value="PP-binding"/>
    <property type="match status" value="1"/>
</dbReference>
<evidence type="ECO:0000256" key="13">
    <source>
        <dbReference type="RuleBase" id="RU000722"/>
    </source>
</evidence>
<dbReference type="PANTHER" id="PTHR46153">
    <property type="entry name" value="ACYL CARRIER PROTEIN"/>
    <property type="match status" value="1"/>
</dbReference>
<evidence type="ECO:0000256" key="6">
    <source>
        <dbReference type="ARBA" id="ARBA00022528"/>
    </source>
</evidence>
<dbReference type="NCBIfam" id="TIGR00517">
    <property type="entry name" value="acyl_carrier"/>
    <property type="match status" value="1"/>
</dbReference>
<evidence type="ECO:0000256" key="9">
    <source>
        <dbReference type="ARBA" id="ARBA00022832"/>
    </source>
</evidence>
<evidence type="ECO:0000256" key="5">
    <source>
        <dbReference type="ARBA" id="ARBA00022516"/>
    </source>
</evidence>
<dbReference type="HAMAP" id="MF_01217">
    <property type="entry name" value="Acyl_carrier"/>
    <property type="match status" value="1"/>
</dbReference>
<dbReference type="AlphaFoldDB" id="A0AA35V9T1"/>
<sequence length="162" mass="17446">MNNTSIDLCINGLRKARSFIYLASSRLPSMASLLTIPVTHLPSRLPSTQFTMGGQKLVIFKSQRRSLQISHCFKTTVSCSAAEPETLKIVQTTIAKQLSIDETTVAPTTKFVDLGADSLDTVEILMALEEQFGVSIGESGAENISTVQDAADLIQKVKAADA</sequence>
<dbReference type="PROSITE" id="PS00012">
    <property type="entry name" value="PHOSPHOPANTETHEINE"/>
    <property type="match status" value="1"/>
</dbReference>
<name>A0AA35V9T1_LACSI</name>
<keyword evidence="9" id="KW-0276">Fatty acid metabolism</keyword>
<protein>
    <recommendedName>
        <fullName evidence="13">Acyl carrier protein</fullName>
    </recommendedName>
</protein>
<dbReference type="EMBL" id="OX465077">
    <property type="protein sequence ID" value="CAI9267620.1"/>
    <property type="molecule type" value="Genomic_DNA"/>
</dbReference>
<evidence type="ECO:0000256" key="8">
    <source>
        <dbReference type="ARBA" id="ARBA00022640"/>
    </source>
</evidence>
<keyword evidence="5 13" id="KW-0444">Lipid biosynthesis</keyword>
<dbReference type="InterPro" id="IPR006162">
    <property type="entry name" value="Ppantetheine_attach_site"/>
</dbReference>
<dbReference type="SMART" id="SM00823">
    <property type="entry name" value="PKS_PP"/>
    <property type="match status" value="1"/>
</dbReference>
<keyword evidence="8" id="KW-0934">Plastid</keyword>
<dbReference type="NCBIfam" id="NF002148">
    <property type="entry name" value="PRK00982.1-2"/>
    <property type="match status" value="1"/>
</dbReference>
<dbReference type="InterPro" id="IPR036736">
    <property type="entry name" value="ACP-like_sf"/>
</dbReference>
<dbReference type="SUPFAM" id="SSF47336">
    <property type="entry name" value="ACP-like"/>
    <property type="match status" value="1"/>
</dbReference>
<keyword evidence="7" id="KW-0597">Phosphoprotein</keyword>
<evidence type="ECO:0000256" key="12">
    <source>
        <dbReference type="ARBA" id="ARBA00023160"/>
    </source>
</evidence>
<keyword evidence="16" id="KW-1185">Reference proteome</keyword>
<dbReference type="PANTHER" id="PTHR46153:SF2">
    <property type="entry name" value="ACYL CARRIER PROTEIN"/>
    <property type="match status" value="1"/>
</dbReference>
<dbReference type="GO" id="GO:0000036">
    <property type="term" value="F:acyl carrier activity"/>
    <property type="evidence" value="ECO:0007669"/>
    <property type="project" value="InterPro"/>
</dbReference>
<feature type="domain" description="Carrier" evidence="14">
    <location>
        <begin position="84"/>
        <end position="158"/>
    </location>
</feature>
<dbReference type="Gene3D" id="1.10.1200.10">
    <property type="entry name" value="ACP-like"/>
    <property type="match status" value="1"/>
</dbReference>
<comment type="function">
    <text evidence="1 13">Carrier of the growing fatty acid chain in fatty acid biosynthesis.</text>
</comment>
<evidence type="ECO:0000256" key="7">
    <source>
        <dbReference type="ARBA" id="ARBA00022553"/>
    </source>
</evidence>
<keyword evidence="6" id="KW-0150">Chloroplast</keyword>